<keyword evidence="1" id="KW-0472">Membrane</keyword>
<dbReference type="AlphaFoldDB" id="A0A8J3NI33"/>
<protein>
    <submittedName>
        <fullName evidence="2">Uncharacterized protein</fullName>
    </submittedName>
</protein>
<proteinExistence type="predicted"/>
<accession>A0A8J3NI33</accession>
<name>A0A8J3NI33_9ACTN</name>
<keyword evidence="3" id="KW-1185">Reference proteome</keyword>
<evidence type="ECO:0000256" key="1">
    <source>
        <dbReference type="SAM" id="Phobius"/>
    </source>
</evidence>
<gene>
    <name evidence="2" type="ORF">Cba03nite_12500</name>
</gene>
<organism evidence="2 3">
    <name type="scientific">Catellatospora bangladeshensis</name>
    <dbReference type="NCBI Taxonomy" id="310355"/>
    <lineage>
        <taxon>Bacteria</taxon>
        <taxon>Bacillati</taxon>
        <taxon>Actinomycetota</taxon>
        <taxon>Actinomycetes</taxon>
        <taxon>Micromonosporales</taxon>
        <taxon>Micromonosporaceae</taxon>
        <taxon>Catellatospora</taxon>
    </lineage>
</organism>
<reference evidence="2 3" key="1">
    <citation type="submission" date="2021-01" db="EMBL/GenBank/DDBJ databases">
        <title>Whole genome shotgun sequence of Catellatospora bangladeshensis NBRC 107357.</title>
        <authorList>
            <person name="Komaki H."/>
            <person name="Tamura T."/>
        </authorList>
    </citation>
    <scope>NUCLEOTIDE SEQUENCE [LARGE SCALE GENOMIC DNA]</scope>
    <source>
        <strain evidence="2 3">NBRC 107357</strain>
    </source>
</reference>
<feature type="transmembrane region" description="Helical" evidence="1">
    <location>
        <begin position="17"/>
        <end position="38"/>
    </location>
</feature>
<keyword evidence="1" id="KW-1133">Transmembrane helix</keyword>
<evidence type="ECO:0000313" key="3">
    <source>
        <dbReference type="Proteomes" id="UP000601223"/>
    </source>
</evidence>
<dbReference type="RefSeq" id="WP_203742935.1">
    <property type="nucleotide sequence ID" value="NZ_BONF01000008.1"/>
</dbReference>
<comment type="caution">
    <text evidence="2">The sequence shown here is derived from an EMBL/GenBank/DDBJ whole genome shotgun (WGS) entry which is preliminary data.</text>
</comment>
<sequence length="185" mass="20308">MRGPDALGRGWWRRNRWGLVVVLPAFAAMLYGSVYIDLDNWQQREPRPVAAAADGWVDFGGVRLHLVEIVPATDLKRFGGQPFTVPQGVTAWRAVFEIEPSGAEVPFCSVRLEDTAGRVYDDRPDELLRADADRATCAVEDSPVPAASGRHQAAAYFVTPADAEPVAVRVTFGAVDLTRYARLGR</sequence>
<dbReference type="Proteomes" id="UP000601223">
    <property type="component" value="Unassembled WGS sequence"/>
</dbReference>
<evidence type="ECO:0000313" key="2">
    <source>
        <dbReference type="EMBL" id="GIF79901.1"/>
    </source>
</evidence>
<dbReference type="EMBL" id="BONF01000008">
    <property type="protein sequence ID" value="GIF79901.1"/>
    <property type="molecule type" value="Genomic_DNA"/>
</dbReference>
<keyword evidence="1" id="KW-0812">Transmembrane</keyword>